<feature type="transmembrane region" description="Helical" evidence="1">
    <location>
        <begin position="119"/>
        <end position="139"/>
    </location>
</feature>
<dbReference type="RefSeq" id="WP_340340084.1">
    <property type="nucleotide sequence ID" value="NZ_JBBKZS010000055.1"/>
</dbReference>
<feature type="transmembrane region" description="Helical" evidence="1">
    <location>
        <begin position="35"/>
        <end position="54"/>
    </location>
</feature>
<dbReference type="PANTHER" id="PTHR23537">
    <property type="match status" value="1"/>
</dbReference>
<reference evidence="2 3" key="1">
    <citation type="submission" date="2024-03" db="EMBL/GenBank/DDBJ databases">
        <title>Novel species of the genus Variovorax.</title>
        <authorList>
            <person name="Liu Q."/>
            <person name="Xin Y.-H."/>
        </authorList>
    </citation>
    <scope>NUCLEOTIDE SEQUENCE [LARGE SCALE GENOMIC DNA]</scope>
    <source>
        <strain evidence="2 3">KACC 18901</strain>
    </source>
</reference>
<evidence type="ECO:0000256" key="1">
    <source>
        <dbReference type="SAM" id="Phobius"/>
    </source>
</evidence>
<name>A0ABU8XK11_9BURK</name>
<feature type="transmembrane region" description="Helical" evidence="1">
    <location>
        <begin position="66"/>
        <end position="88"/>
    </location>
</feature>
<feature type="transmembrane region" description="Helical" evidence="1">
    <location>
        <begin position="151"/>
        <end position="170"/>
    </location>
</feature>
<dbReference type="Gene3D" id="1.20.1250.20">
    <property type="entry name" value="MFS general substrate transporter like domains"/>
    <property type="match status" value="2"/>
</dbReference>
<feature type="transmembrane region" description="Helical" evidence="1">
    <location>
        <begin position="94"/>
        <end position="112"/>
    </location>
</feature>
<keyword evidence="1" id="KW-0472">Membrane</keyword>
<feature type="transmembrane region" description="Helical" evidence="1">
    <location>
        <begin position="348"/>
        <end position="370"/>
    </location>
</feature>
<sequence>MLALAIAMGIGRFAFTPMLPLMVRAGTVDVGAGGWLAAANYAGYLLGALTAARLPLTPQRIGLSSLAVIVLSTAAMGWSGSVAIWLLLRFVAGVASAWALVSTSVWCLGWLARLDRPAGAGVLYAGVGAGIALAGLYCWRAGVAGVLADRLWLQLGALALVGLALVAVLMPREAPGQGAAADGSSAAMPTSSPESVPWGLVVSYGVLGFGYILPATFLPVLARAVVDDPAVFGAAWPVFGAAAALSTVFAGAALGGVPRRRVLAGSHVLMAFGCLLPVLHLSALSVLAAALLVGGTFMVATMAGMQEAKASSVGDPTRMLGRMTAAFAVGQMGGPVLSSMLSGKSESFGDLFIALTVGAAALMGSAVWLARKPSCTVSNMVNRSL</sequence>
<feature type="transmembrane region" description="Helical" evidence="1">
    <location>
        <begin position="286"/>
        <end position="305"/>
    </location>
</feature>
<evidence type="ECO:0000313" key="2">
    <source>
        <dbReference type="EMBL" id="MEJ8860054.1"/>
    </source>
</evidence>
<accession>A0ABU8XK11</accession>
<keyword evidence="1" id="KW-0812">Transmembrane</keyword>
<feature type="transmembrane region" description="Helical" evidence="1">
    <location>
        <begin position="198"/>
        <end position="222"/>
    </location>
</feature>
<dbReference type="InterPro" id="IPR010645">
    <property type="entry name" value="MFS_4"/>
</dbReference>
<organism evidence="2 3">
    <name type="scientific">Variovorax robiniae</name>
    <dbReference type="NCBI Taxonomy" id="1836199"/>
    <lineage>
        <taxon>Bacteria</taxon>
        <taxon>Pseudomonadati</taxon>
        <taxon>Pseudomonadota</taxon>
        <taxon>Betaproteobacteria</taxon>
        <taxon>Burkholderiales</taxon>
        <taxon>Comamonadaceae</taxon>
        <taxon>Variovorax</taxon>
    </lineage>
</organism>
<gene>
    <name evidence="2" type="ORF">WKW79_36340</name>
</gene>
<dbReference type="PANTHER" id="PTHR23537:SF1">
    <property type="entry name" value="SUGAR TRANSPORTER"/>
    <property type="match status" value="1"/>
</dbReference>
<evidence type="ECO:0000313" key="3">
    <source>
        <dbReference type="Proteomes" id="UP001367030"/>
    </source>
</evidence>
<feature type="transmembrane region" description="Helical" evidence="1">
    <location>
        <begin position="234"/>
        <end position="255"/>
    </location>
</feature>
<dbReference type="Pfam" id="PF06779">
    <property type="entry name" value="MFS_4"/>
    <property type="match status" value="1"/>
</dbReference>
<dbReference type="InterPro" id="IPR036259">
    <property type="entry name" value="MFS_trans_sf"/>
</dbReference>
<protein>
    <submittedName>
        <fullName evidence="2">YbfB/YjiJ family MFS transporter</fullName>
    </submittedName>
</protein>
<comment type="caution">
    <text evidence="2">The sequence shown here is derived from an EMBL/GenBank/DDBJ whole genome shotgun (WGS) entry which is preliminary data.</text>
</comment>
<keyword evidence="3" id="KW-1185">Reference proteome</keyword>
<proteinExistence type="predicted"/>
<dbReference type="SUPFAM" id="SSF103473">
    <property type="entry name" value="MFS general substrate transporter"/>
    <property type="match status" value="1"/>
</dbReference>
<dbReference type="Proteomes" id="UP001367030">
    <property type="component" value="Unassembled WGS sequence"/>
</dbReference>
<dbReference type="EMBL" id="JBBKZS010000055">
    <property type="protein sequence ID" value="MEJ8860054.1"/>
    <property type="molecule type" value="Genomic_DNA"/>
</dbReference>
<keyword evidence="1" id="KW-1133">Transmembrane helix</keyword>